<organism evidence="3 4">
    <name type="scientific">Calocera viscosa (strain TUFC12733)</name>
    <dbReference type="NCBI Taxonomy" id="1330018"/>
    <lineage>
        <taxon>Eukaryota</taxon>
        <taxon>Fungi</taxon>
        <taxon>Dikarya</taxon>
        <taxon>Basidiomycota</taxon>
        <taxon>Agaricomycotina</taxon>
        <taxon>Dacrymycetes</taxon>
        <taxon>Dacrymycetales</taxon>
        <taxon>Dacrymycetaceae</taxon>
        <taxon>Calocera</taxon>
    </lineage>
</organism>
<dbReference type="InterPro" id="IPR012340">
    <property type="entry name" value="NA-bd_OB-fold"/>
</dbReference>
<accession>A0A167FH28</accession>
<protein>
    <recommendedName>
        <fullName evidence="2">Replication protein A OB domain-containing protein</fullName>
    </recommendedName>
</protein>
<dbReference type="STRING" id="1330018.A0A167FH28"/>
<name>A0A167FH28_CALVF</name>
<gene>
    <name evidence="3" type="ORF">CALVIDRAFT_573631</name>
</gene>
<dbReference type="SUPFAM" id="SSF50249">
    <property type="entry name" value="Nucleic acid-binding proteins"/>
    <property type="match status" value="1"/>
</dbReference>
<dbReference type="CDD" id="cd04475">
    <property type="entry name" value="RPA1_DBD_B"/>
    <property type="match status" value="1"/>
</dbReference>
<keyword evidence="1" id="KW-0238">DNA-binding</keyword>
<evidence type="ECO:0000256" key="1">
    <source>
        <dbReference type="ARBA" id="ARBA00023125"/>
    </source>
</evidence>
<evidence type="ECO:0000313" key="3">
    <source>
        <dbReference type="EMBL" id="KZO89482.1"/>
    </source>
</evidence>
<dbReference type="Gene3D" id="2.40.50.140">
    <property type="entry name" value="Nucleic acid-binding proteins"/>
    <property type="match status" value="1"/>
</dbReference>
<keyword evidence="4" id="KW-1185">Reference proteome</keyword>
<dbReference type="Pfam" id="PF16900">
    <property type="entry name" value="REPA_OB_2"/>
    <property type="match status" value="1"/>
</dbReference>
<dbReference type="InterPro" id="IPR031657">
    <property type="entry name" value="REPA_OB_2"/>
</dbReference>
<feature type="domain" description="Replication protein A OB" evidence="2">
    <location>
        <begin position="1"/>
        <end position="54"/>
    </location>
</feature>
<evidence type="ECO:0000313" key="4">
    <source>
        <dbReference type="Proteomes" id="UP000076738"/>
    </source>
</evidence>
<dbReference type="GO" id="GO:0003677">
    <property type="term" value="F:DNA binding"/>
    <property type="evidence" value="ECO:0007669"/>
    <property type="project" value="UniProtKB-KW"/>
</dbReference>
<dbReference type="OrthoDB" id="1751331at2759"/>
<reference evidence="3 4" key="1">
    <citation type="journal article" date="2016" name="Mol. Biol. Evol.">
        <title>Comparative Genomics of Early-Diverging Mushroom-Forming Fungi Provides Insights into the Origins of Lignocellulose Decay Capabilities.</title>
        <authorList>
            <person name="Nagy L.G."/>
            <person name="Riley R."/>
            <person name="Tritt A."/>
            <person name="Adam C."/>
            <person name="Daum C."/>
            <person name="Floudas D."/>
            <person name="Sun H."/>
            <person name="Yadav J.S."/>
            <person name="Pangilinan J."/>
            <person name="Larsson K.H."/>
            <person name="Matsuura K."/>
            <person name="Barry K."/>
            <person name="Labutti K."/>
            <person name="Kuo R."/>
            <person name="Ohm R.A."/>
            <person name="Bhattacharya S.S."/>
            <person name="Shirouzu T."/>
            <person name="Yoshinaga Y."/>
            <person name="Martin F.M."/>
            <person name="Grigoriev I.V."/>
            <person name="Hibbett D.S."/>
        </authorList>
    </citation>
    <scope>NUCLEOTIDE SEQUENCE [LARGE SCALE GENOMIC DNA]</scope>
    <source>
        <strain evidence="3 4">TUFC12733</strain>
    </source>
</reference>
<dbReference type="Proteomes" id="UP000076738">
    <property type="component" value="Unassembled WGS sequence"/>
</dbReference>
<proteinExistence type="predicted"/>
<dbReference type="EMBL" id="KV417398">
    <property type="protein sequence ID" value="KZO89482.1"/>
    <property type="molecule type" value="Genomic_DNA"/>
</dbReference>
<dbReference type="AlphaFoldDB" id="A0A167FH28"/>
<sequence length="128" mass="14290">MVDCSGFCCHIMLWGKTAEEFEVPENSVISFRKLSADEFNGRSLSYQNGASKMQIDPDLEEAHALREWYETVGATQSFTLCQGTSASWGASASLNRKELTSLADVKSNNVGMNEPAEFTVKLRIKWTR</sequence>
<evidence type="ECO:0000259" key="2">
    <source>
        <dbReference type="Pfam" id="PF16900"/>
    </source>
</evidence>